<dbReference type="AlphaFoldDB" id="A0A0A9CGR5"/>
<protein>
    <submittedName>
        <fullName evidence="2">Uncharacterized protein</fullName>
    </submittedName>
</protein>
<name>A0A0A9CGR5_ARUDO</name>
<proteinExistence type="predicted"/>
<sequence>MPIRQFMREPFLARISSFPFSILYFFWVSFSFIIFSLVQHVGPNCRETNPSFLFPSEYLIPWHCHAVRDQRCVVCCCWIMPLLW</sequence>
<organism evidence="2">
    <name type="scientific">Arundo donax</name>
    <name type="common">Giant reed</name>
    <name type="synonym">Donax arundinaceus</name>
    <dbReference type="NCBI Taxonomy" id="35708"/>
    <lineage>
        <taxon>Eukaryota</taxon>
        <taxon>Viridiplantae</taxon>
        <taxon>Streptophyta</taxon>
        <taxon>Embryophyta</taxon>
        <taxon>Tracheophyta</taxon>
        <taxon>Spermatophyta</taxon>
        <taxon>Magnoliopsida</taxon>
        <taxon>Liliopsida</taxon>
        <taxon>Poales</taxon>
        <taxon>Poaceae</taxon>
        <taxon>PACMAD clade</taxon>
        <taxon>Arundinoideae</taxon>
        <taxon>Arundineae</taxon>
        <taxon>Arundo</taxon>
    </lineage>
</organism>
<keyword evidence="1" id="KW-0472">Membrane</keyword>
<evidence type="ECO:0000313" key="2">
    <source>
        <dbReference type="EMBL" id="JAD70692.1"/>
    </source>
</evidence>
<accession>A0A0A9CGR5</accession>
<dbReference type="EMBL" id="GBRH01227203">
    <property type="protein sequence ID" value="JAD70692.1"/>
    <property type="molecule type" value="Transcribed_RNA"/>
</dbReference>
<keyword evidence="1" id="KW-0812">Transmembrane</keyword>
<evidence type="ECO:0000256" key="1">
    <source>
        <dbReference type="SAM" id="Phobius"/>
    </source>
</evidence>
<keyword evidence="1" id="KW-1133">Transmembrane helix</keyword>
<feature type="transmembrane region" description="Helical" evidence="1">
    <location>
        <begin position="21"/>
        <end position="42"/>
    </location>
</feature>
<reference evidence="2" key="2">
    <citation type="journal article" date="2015" name="Data Brief">
        <title>Shoot transcriptome of the giant reed, Arundo donax.</title>
        <authorList>
            <person name="Barrero R.A."/>
            <person name="Guerrero F.D."/>
            <person name="Moolhuijzen P."/>
            <person name="Goolsby J.A."/>
            <person name="Tidwell J."/>
            <person name="Bellgard S.E."/>
            <person name="Bellgard M.I."/>
        </authorList>
    </citation>
    <scope>NUCLEOTIDE SEQUENCE</scope>
    <source>
        <tissue evidence="2">Shoot tissue taken approximately 20 cm above the soil surface</tissue>
    </source>
</reference>
<reference evidence="2" key="1">
    <citation type="submission" date="2014-09" db="EMBL/GenBank/DDBJ databases">
        <authorList>
            <person name="Magalhaes I.L.F."/>
            <person name="Oliveira U."/>
            <person name="Santos F.R."/>
            <person name="Vidigal T.H.D.A."/>
            <person name="Brescovit A.D."/>
            <person name="Santos A.J."/>
        </authorList>
    </citation>
    <scope>NUCLEOTIDE SEQUENCE</scope>
    <source>
        <tissue evidence="2">Shoot tissue taken approximately 20 cm above the soil surface</tissue>
    </source>
</reference>